<evidence type="ECO:0000256" key="1">
    <source>
        <dbReference type="SAM" id="Phobius"/>
    </source>
</evidence>
<evidence type="ECO:0000313" key="3">
    <source>
        <dbReference type="Proteomes" id="UP000230066"/>
    </source>
</evidence>
<proteinExistence type="predicted"/>
<gene>
    <name evidence="2" type="ORF">D915_010232</name>
</gene>
<sequence>MNTRKQITNETKEVEEIVWPLSSAVAGFCQGLAATGRIDENTARNMNNITKSVATFCTGSSRIRDREVAANASIALGVSALAGVLVGWLTEPIEEEQAKDKIK</sequence>
<dbReference type="EMBL" id="JXXN02007280">
    <property type="protein sequence ID" value="THD19129.1"/>
    <property type="molecule type" value="Genomic_DNA"/>
</dbReference>
<keyword evidence="1" id="KW-1133">Transmembrane helix</keyword>
<accession>A0A4E0QW49</accession>
<keyword evidence="1" id="KW-0472">Membrane</keyword>
<dbReference type="Proteomes" id="UP000230066">
    <property type="component" value="Unassembled WGS sequence"/>
</dbReference>
<evidence type="ECO:0000313" key="2">
    <source>
        <dbReference type="EMBL" id="THD19129.1"/>
    </source>
</evidence>
<keyword evidence="1" id="KW-0812">Transmembrane</keyword>
<reference evidence="2" key="1">
    <citation type="submission" date="2019-03" db="EMBL/GenBank/DDBJ databases">
        <title>Improved annotation for the trematode Fasciola hepatica.</title>
        <authorList>
            <person name="Choi Y.-J."/>
            <person name="Martin J."/>
            <person name="Mitreva M."/>
        </authorList>
    </citation>
    <scope>NUCLEOTIDE SEQUENCE [LARGE SCALE GENOMIC DNA]</scope>
</reference>
<dbReference type="AlphaFoldDB" id="A0A4E0QW49"/>
<name>A0A4E0QW49_FASHE</name>
<feature type="transmembrane region" description="Helical" evidence="1">
    <location>
        <begin position="68"/>
        <end position="89"/>
    </location>
</feature>
<protein>
    <submittedName>
        <fullName evidence="2">Uncharacterized protein</fullName>
    </submittedName>
</protein>
<comment type="caution">
    <text evidence="2">The sequence shown here is derived from an EMBL/GenBank/DDBJ whole genome shotgun (WGS) entry which is preliminary data.</text>
</comment>
<keyword evidence="3" id="KW-1185">Reference proteome</keyword>
<organism evidence="2 3">
    <name type="scientific">Fasciola hepatica</name>
    <name type="common">Liver fluke</name>
    <dbReference type="NCBI Taxonomy" id="6192"/>
    <lineage>
        <taxon>Eukaryota</taxon>
        <taxon>Metazoa</taxon>
        <taxon>Spiralia</taxon>
        <taxon>Lophotrochozoa</taxon>
        <taxon>Platyhelminthes</taxon>
        <taxon>Trematoda</taxon>
        <taxon>Digenea</taxon>
        <taxon>Plagiorchiida</taxon>
        <taxon>Echinostomata</taxon>
        <taxon>Echinostomatoidea</taxon>
        <taxon>Fasciolidae</taxon>
        <taxon>Fasciola</taxon>
    </lineage>
</organism>